<dbReference type="InterPro" id="IPR050382">
    <property type="entry name" value="MFS_Na/Anion_cotransporter"/>
</dbReference>
<dbReference type="CDD" id="cd17319">
    <property type="entry name" value="MFS_ExuT_GudP_like"/>
    <property type="match status" value="1"/>
</dbReference>
<feature type="transmembrane region" description="Helical" evidence="5">
    <location>
        <begin position="169"/>
        <end position="189"/>
    </location>
</feature>
<dbReference type="PROSITE" id="PS50850">
    <property type="entry name" value="MFS"/>
    <property type="match status" value="1"/>
</dbReference>
<dbReference type="GO" id="GO:0016020">
    <property type="term" value="C:membrane"/>
    <property type="evidence" value="ECO:0007669"/>
    <property type="project" value="UniProtKB-SubCell"/>
</dbReference>
<feature type="transmembrane region" description="Helical" evidence="5">
    <location>
        <begin position="87"/>
        <end position="112"/>
    </location>
</feature>
<dbReference type="AlphaFoldDB" id="A0A7V4XR00"/>
<evidence type="ECO:0000259" key="6">
    <source>
        <dbReference type="PROSITE" id="PS50850"/>
    </source>
</evidence>
<comment type="caution">
    <text evidence="7">The sequence shown here is derived from an EMBL/GenBank/DDBJ whole genome shotgun (WGS) entry which is preliminary data.</text>
</comment>
<feature type="transmembrane region" description="Helical" evidence="5">
    <location>
        <begin position="370"/>
        <end position="389"/>
    </location>
</feature>
<keyword evidence="4 5" id="KW-0472">Membrane</keyword>
<feature type="domain" description="Major facilitator superfamily (MFS) profile" evidence="6">
    <location>
        <begin position="15"/>
        <end position="421"/>
    </location>
</feature>
<evidence type="ECO:0000256" key="2">
    <source>
        <dbReference type="ARBA" id="ARBA00022692"/>
    </source>
</evidence>
<keyword evidence="2 5" id="KW-0812">Transmembrane</keyword>
<keyword evidence="3 5" id="KW-1133">Transmembrane helix</keyword>
<feature type="transmembrane region" description="Helical" evidence="5">
    <location>
        <begin position="12"/>
        <end position="28"/>
    </location>
</feature>
<protein>
    <submittedName>
        <fullName evidence="7">MFS transporter</fullName>
    </submittedName>
</protein>
<feature type="transmembrane region" description="Helical" evidence="5">
    <location>
        <begin position="395"/>
        <end position="416"/>
    </location>
</feature>
<evidence type="ECO:0000256" key="1">
    <source>
        <dbReference type="ARBA" id="ARBA00004141"/>
    </source>
</evidence>
<sequence length="429" mass="46778">MAFDSAVSHSRRWRIAVLLGIGVLIDFFDRVNISVSHDSLVHAFHISDVTFGILASAYAWTYAALQIPVGIMLDRIGVKLIGRVSTLLWSLSSFLAAVAPGIGSFFAARLLLGVGEAPVFPSNAKATGYWFPENERSFATSFFDAAAKLASAIGVPILGLLLIHFGWRWMFGFSGFISLAYCAVFWIVYRNPSQDRKLSEQERRLLREGNAQPEGVTKTTHGAPLLYLMRNREVIGASIGFAAYNWTFYLLLTWLPDYLSRMLHINLLHSVLYTSVPWAIATVTDLAIGGWLVDHLVRRGFSPWKVRQTVLCVGMACGAGIFGAGFAHTPMQALFWISLSIGGLGAMAPVGWSIPSLIAPKESVGRIGGIMNFLTQLAAIGAPIVTGFFAKEHNFKGAFLVAALLLAIGIAAYLFLLGRMHVIPEPEEA</sequence>
<evidence type="ECO:0000313" key="7">
    <source>
        <dbReference type="EMBL" id="HGY93500.1"/>
    </source>
</evidence>
<dbReference type="PANTHER" id="PTHR11662:SF399">
    <property type="entry name" value="FI19708P1-RELATED"/>
    <property type="match status" value="1"/>
</dbReference>
<organism evidence="7">
    <name type="scientific">Acidobacterium capsulatum</name>
    <dbReference type="NCBI Taxonomy" id="33075"/>
    <lineage>
        <taxon>Bacteria</taxon>
        <taxon>Pseudomonadati</taxon>
        <taxon>Acidobacteriota</taxon>
        <taxon>Terriglobia</taxon>
        <taxon>Terriglobales</taxon>
        <taxon>Acidobacteriaceae</taxon>
        <taxon>Acidobacterium</taxon>
    </lineage>
</organism>
<gene>
    <name evidence="7" type="ORF">ENW50_02250</name>
</gene>
<dbReference type="GO" id="GO:0022857">
    <property type="term" value="F:transmembrane transporter activity"/>
    <property type="evidence" value="ECO:0007669"/>
    <property type="project" value="InterPro"/>
</dbReference>
<proteinExistence type="predicted"/>
<accession>A0A7V4XR00</accession>
<dbReference type="InterPro" id="IPR011701">
    <property type="entry name" value="MFS"/>
</dbReference>
<evidence type="ECO:0000256" key="4">
    <source>
        <dbReference type="ARBA" id="ARBA00023136"/>
    </source>
</evidence>
<reference evidence="7" key="1">
    <citation type="journal article" date="2020" name="mSystems">
        <title>Genome- and Community-Level Interaction Insights into Carbon Utilization and Element Cycling Functions of Hydrothermarchaeota in Hydrothermal Sediment.</title>
        <authorList>
            <person name="Zhou Z."/>
            <person name="Liu Y."/>
            <person name="Xu W."/>
            <person name="Pan J."/>
            <person name="Luo Z.H."/>
            <person name="Li M."/>
        </authorList>
    </citation>
    <scope>NUCLEOTIDE SEQUENCE [LARGE SCALE GENOMIC DNA]</scope>
    <source>
        <strain evidence="7">SpSt-855</strain>
    </source>
</reference>
<feature type="transmembrane region" description="Helical" evidence="5">
    <location>
        <begin position="234"/>
        <end position="255"/>
    </location>
</feature>
<name>A0A7V4XR00_9BACT</name>
<dbReference type="Pfam" id="PF07690">
    <property type="entry name" value="MFS_1"/>
    <property type="match status" value="1"/>
</dbReference>
<dbReference type="InterPro" id="IPR036259">
    <property type="entry name" value="MFS_trans_sf"/>
</dbReference>
<evidence type="ECO:0000256" key="3">
    <source>
        <dbReference type="ARBA" id="ARBA00022989"/>
    </source>
</evidence>
<dbReference type="EMBL" id="DTKL01000015">
    <property type="protein sequence ID" value="HGY93500.1"/>
    <property type="molecule type" value="Genomic_DNA"/>
</dbReference>
<comment type="subcellular location">
    <subcellularLocation>
        <location evidence="1">Membrane</location>
        <topology evidence="1">Multi-pass membrane protein</topology>
    </subcellularLocation>
</comment>
<feature type="transmembrane region" description="Helical" evidence="5">
    <location>
        <begin position="275"/>
        <end position="297"/>
    </location>
</feature>
<dbReference type="PANTHER" id="PTHR11662">
    <property type="entry name" value="SOLUTE CARRIER FAMILY 17"/>
    <property type="match status" value="1"/>
</dbReference>
<feature type="transmembrane region" description="Helical" evidence="5">
    <location>
        <begin position="309"/>
        <end position="327"/>
    </location>
</feature>
<feature type="transmembrane region" description="Helical" evidence="5">
    <location>
        <begin position="49"/>
        <end position="67"/>
    </location>
</feature>
<feature type="transmembrane region" description="Helical" evidence="5">
    <location>
        <begin position="333"/>
        <end position="358"/>
    </location>
</feature>
<evidence type="ECO:0000256" key="5">
    <source>
        <dbReference type="SAM" id="Phobius"/>
    </source>
</evidence>
<dbReference type="SUPFAM" id="SSF103473">
    <property type="entry name" value="MFS general substrate transporter"/>
    <property type="match status" value="1"/>
</dbReference>
<dbReference type="InterPro" id="IPR020846">
    <property type="entry name" value="MFS_dom"/>
</dbReference>
<dbReference type="Gene3D" id="1.20.1250.20">
    <property type="entry name" value="MFS general substrate transporter like domains"/>
    <property type="match status" value="2"/>
</dbReference>